<reference evidence="2 3" key="1">
    <citation type="submission" date="2024-01" db="EMBL/GenBank/DDBJ databases">
        <title>The genomes of 5 underutilized Papilionoideae crops provide insights into root nodulation and disease resistanc.</title>
        <authorList>
            <person name="Jiang F."/>
        </authorList>
    </citation>
    <scope>NUCLEOTIDE SEQUENCE [LARGE SCALE GENOMIC DNA]</scope>
    <source>
        <strain evidence="2">LVBAO_FW01</strain>
        <tissue evidence="2">Leaves</tissue>
    </source>
</reference>
<evidence type="ECO:0000256" key="1">
    <source>
        <dbReference type="SAM" id="MobiDB-lite"/>
    </source>
</evidence>
<feature type="region of interest" description="Disordered" evidence="1">
    <location>
        <begin position="80"/>
        <end position="110"/>
    </location>
</feature>
<accession>A0AAN9PQY4</accession>
<proteinExistence type="predicted"/>
<dbReference type="AlphaFoldDB" id="A0AAN9PQY4"/>
<protein>
    <submittedName>
        <fullName evidence="2">Uncharacterized protein</fullName>
    </submittedName>
</protein>
<comment type="caution">
    <text evidence="2">The sequence shown here is derived from an EMBL/GenBank/DDBJ whole genome shotgun (WGS) entry which is preliminary data.</text>
</comment>
<name>A0AAN9PQY4_CANGL</name>
<dbReference type="Proteomes" id="UP001367508">
    <property type="component" value="Unassembled WGS sequence"/>
</dbReference>
<organism evidence="2 3">
    <name type="scientific">Canavalia gladiata</name>
    <name type="common">Sword bean</name>
    <name type="synonym">Dolichos gladiatus</name>
    <dbReference type="NCBI Taxonomy" id="3824"/>
    <lineage>
        <taxon>Eukaryota</taxon>
        <taxon>Viridiplantae</taxon>
        <taxon>Streptophyta</taxon>
        <taxon>Embryophyta</taxon>
        <taxon>Tracheophyta</taxon>
        <taxon>Spermatophyta</taxon>
        <taxon>Magnoliopsida</taxon>
        <taxon>eudicotyledons</taxon>
        <taxon>Gunneridae</taxon>
        <taxon>Pentapetalae</taxon>
        <taxon>rosids</taxon>
        <taxon>fabids</taxon>
        <taxon>Fabales</taxon>
        <taxon>Fabaceae</taxon>
        <taxon>Papilionoideae</taxon>
        <taxon>50 kb inversion clade</taxon>
        <taxon>NPAAA clade</taxon>
        <taxon>indigoferoid/millettioid clade</taxon>
        <taxon>Phaseoleae</taxon>
        <taxon>Canavalia</taxon>
    </lineage>
</organism>
<gene>
    <name evidence="2" type="ORF">VNO77_44347</name>
</gene>
<feature type="compositionally biased region" description="Basic and acidic residues" evidence="1">
    <location>
        <begin position="90"/>
        <end position="102"/>
    </location>
</feature>
<dbReference type="EMBL" id="JAYMYQ010000011">
    <property type="protein sequence ID" value="KAK7306408.1"/>
    <property type="molecule type" value="Genomic_DNA"/>
</dbReference>
<keyword evidence="3" id="KW-1185">Reference proteome</keyword>
<evidence type="ECO:0000313" key="2">
    <source>
        <dbReference type="EMBL" id="KAK7306408.1"/>
    </source>
</evidence>
<sequence>MVLQYERKSSENEDITVSINAIYGNRGAYPQAKGFTTSGRDYRKFCTHYGKIEHLVDVCYKKNGFPPRYEKFKGNTSVNVATETEDERDDATLTDREDKEKGMPFPFIPD</sequence>
<evidence type="ECO:0000313" key="3">
    <source>
        <dbReference type="Proteomes" id="UP001367508"/>
    </source>
</evidence>